<evidence type="ECO:0000313" key="12">
    <source>
        <dbReference type="Proteomes" id="UP000053201"/>
    </source>
</evidence>
<protein>
    <recommendedName>
        <fullName evidence="10">GOLD domain-containing protein</fullName>
    </recommendedName>
</protein>
<dbReference type="InParanoid" id="A0A0L0HQQ1"/>
<organism evidence="11 12">
    <name type="scientific">Spizellomyces punctatus (strain DAOM BR117)</name>
    <dbReference type="NCBI Taxonomy" id="645134"/>
    <lineage>
        <taxon>Eukaryota</taxon>
        <taxon>Fungi</taxon>
        <taxon>Fungi incertae sedis</taxon>
        <taxon>Chytridiomycota</taxon>
        <taxon>Chytridiomycota incertae sedis</taxon>
        <taxon>Chytridiomycetes</taxon>
        <taxon>Spizellomycetales</taxon>
        <taxon>Spizellomycetaceae</taxon>
        <taxon>Spizellomyces</taxon>
    </lineage>
</organism>
<dbReference type="PANTHER" id="PTHR22811">
    <property type="entry name" value="TRANSMEMBRANE EMP24 DOMAIN-CONTAINING PROTEIN"/>
    <property type="match status" value="1"/>
</dbReference>
<feature type="transmembrane region" description="Helical" evidence="8">
    <location>
        <begin position="188"/>
        <end position="208"/>
    </location>
</feature>
<dbReference type="EMBL" id="KQ257452">
    <property type="protein sequence ID" value="KND03280.1"/>
    <property type="molecule type" value="Genomic_DNA"/>
</dbReference>
<dbReference type="InterPro" id="IPR015720">
    <property type="entry name" value="Emp24-like"/>
</dbReference>
<feature type="signal peptide" evidence="9">
    <location>
        <begin position="1"/>
        <end position="24"/>
    </location>
</feature>
<gene>
    <name evidence="11" type="ORF">SPPG_02331</name>
</gene>
<dbReference type="Proteomes" id="UP000053201">
    <property type="component" value="Unassembled WGS sequence"/>
</dbReference>
<keyword evidence="5 8" id="KW-1133">Transmembrane helix</keyword>
<keyword evidence="6 8" id="KW-0472">Membrane</keyword>
<feature type="chain" id="PRO_5005540123" description="GOLD domain-containing protein" evidence="9">
    <location>
        <begin position="25"/>
        <end position="218"/>
    </location>
</feature>
<dbReference type="OrthoDB" id="759142at2759"/>
<dbReference type="OMA" id="DVFEACF"/>
<keyword evidence="3 7" id="KW-0812">Transmembrane</keyword>
<dbReference type="GO" id="GO:0016020">
    <property type="term" value="C:membrane"/>
    <property type="evidence" value="ECO:0007669"/>
    <property type="project" value="UniProtKB-SubCell"/>
</dbReference>
<dbReference type="RefSeq" id="XP_016611319.1">
    <property type="nucleotide sequence ID" value="XM_016750622.1"/>
</dbReference>
<evidence type="ECO:0000256" key="3">
    <source>
        <dbReference type="ARBA" id="ARBA00022692"/>
    </source>
</evidence>
<evidence type="ECO:0000256" key="9">
    <source>
        <dbReference type="SAM" id="SignalP"/>
    </source>
</evidence>
<dbReference type="SMART" id="SM01190">
    <property type="entry name" value="EMP24_GP25L"/>
    <property type="match status" value="1"/>
</dbReference>
<reference evidence="11 12" key="1">
    <citation type="submission" date="2009-08" db="EMBL/GenBank/DDBJ databases">
        <title>The Genome Sequence of Spizellomyces punctatus strain DAOM BR117.</title>
        <authorList>
            <consortium name="The Broad Institute Genome Sequencing Platform"/>
            <person name="Russ C."/>
            <person name="Cuomo C."/>
            <person name="Shea T."/>
            <person name="Young S.K."/>
            <person name="Zeng Q."/>
            <person name="Koehrsen M."/>
            <person name="Haas B."/>
            <person name="Borodovsky M."/>
            <person name="Guigo R."/>
            <person name="Alvarado L."/>
            <person name="Berlin A."/>
            <person name="Bochicchio J."/>
            <person name="Borenstein D."/>
            <person name="Chapman S."/>
            <person name="Chen Z."/>
            <person name="Engels R."/>
            <person name="Freedman E."/>
            <person name="Gellesch M."/>
            <person name="Goldberg J."/>
            <person name="Griggs A."/>
            <person name="Gujja S."/>
            <person name="Heiman D."/>
            <person name="Hepburn T."/>
            <person name="Howarth C."/>
            <person name="Jen D."/>
            <person name="Larson L."/>
            <person name="Lewis B."/>
            <person name="Mehta T."/>
            <person name="Park D."/>
            <person name="Pearson M."/>
            <person name="Roberts A."/>
            <person name="Saif S."/>
            <person name="Shenoy N."/>
            <person name="Sisk P."/>
            <person name="Stolte C."/>
            <person name="Sykes S."/>
            <person name="Thomson T."/>
            <person name="Walk T."/>
            <person name="White J."/>
            <person name="Yandava C."/>
            <person name="Burger G."/>
            <person name="Gray M.W."/>
            <person name="Holland P.W.H."/>
            <person name="King N."/>
            <person name="Lang F.B.F."/>
            <person name="Roger A.J."/>
            <person name="Ruiz-Trillo I."/>
            <person name="Lander E."/>
            <person name="Nusbaum C."/>
        </authorList>
    </citation>
    <scope>NUCLEOTIDE SEQUENCE [LARGE SCALE GENOMIC DNA]</scope>
    <source>
        <strain evidence="11 12">DAOM BR117</strain>
    </source>
</reference>
<dbReference type="GO" id="GO:0030134">
    <property type="term" value="C:COPII-coated ER to Golgi transport vesicle"/>
    <property type="evidence" value="ECO:0007669"/>
    <property type="project" value="EnsemblFungi"/>
</dbReference>
<comment type="similarity">
    <text evidence="2 7">Belongs to the EMP24/GP25L family.</text>
</comment>
<dbReference type="Pfam" id="PF01105">
    <property type="entry name" value="EMP24_GP25L"/>
    <property type="match status" value="1"/>
</dbReference>
<evidence type="ECO:0000256" key="7">
    <source>
        <dbReference type="RuleBase" id="RU003827"/>
    </source>
</evidence>
<accession>A0A0L0HQQ1</accession>
<name>A0A0L0HQQ1_SPIPD</name>
<evidence type="ECO:0000256" key="1">
    <source>
        <dbReference type="ARBA" id="ARBA00004479"/>
    </source>
</evidence>
<dbReference type="VEuPathDB" id="FungiDB:SPPG_02331"/>
<comment type="subcellular location">
    <subcellularLocation>
        <location evidence="1 7">Membrane</location>
        <topology evidence="1 7">Single-pass type I membrane protein</topology>
    </subcellularLocation>
</comment>
<feature type="domain" description="GOLD" evidence="10">
    <location>
        <begin position="38"/>
        <end position="128"/>
    </location>
</feature>
<evidence type="ECO:0000256" key="6">
    <source>
        <dbReference type="ARBA" id="ARBA00023136"/>
    </source>
</evidence>
<evidence type="ECO:0000256" key="5">
    <source>
        <dbReference type="ARBA" id="ARBA00022989"/>
    </source>
</evidence>
<dbReference type="InterPro" id="IPR009038">
    <property type="entry name" value="GOLD_dom"/>
</dbReference>
<dbReference type="GO" id="GO:0006888">
    <property type="term" value="P:endoplasmic reticulum to Golgi vesicle-mediated transport"/>
    <property type="evidence" value="ECO:0007669"/>
    <property type="project" value="EnsemblFungi"/>
</dbReference>
<dbReference type="GeneID" id="27685924"/>
<dbReference type="FunCoup" id="A0A0L0HQQ1">
    <property type="interactions" value="704"/>
</dbReference>
<proteinExistence type="inferred from homology"/>
<dbReference type="AlphaFoldDB" id="A0A0L0HQQ1"/>
<evidence type="ECO:0000256" key="2">
    <source>
        <dbReference type="ARBA" id="ARBA00007104"/>
    </source>
</evidence>
<evidence type="ECO:0000313" key="11">
    <source>
        <dbReference type="EMBL" id="KND03280.1"/>
    </source>
</evidence>
<dbReference type="PROSITE" id="PS50866">
    <property type="entry name" value="GOLD"/>
    <property type="match status" value="1"/>
</dbReference>
<keyword evidence="12" id="KW-1185">Reference proteome</keyword>
<evidence type="ECO:0000256" key="8">
    <source>
        <dbReference type="SAM" id="Phobius"/>
    </source>
</evidence>
<keyword evidence="4 9" id="KW-0732">Signal</keyword>
<evidence type="ECO:0000256" key="4">
    <source>
        <dbReference type="ARBA" id="ARBA00022729"/>
    </source>
</evidence>
<sequence length="218" mass="24782">MYFSRWTAASLVCIAVLFSSLSNALKFDLQAAHSPGTKRCVIQYIGDNKLVVGNVVVGDGEHQRVDIEVFDKPHDNKYWNKRGASGEQKFAFTTHDDAAVYFCFTNTLESGQHPGPDTKLFISFHVDTGAEAMDLSEEIRQKKLLPVEVELRRLEAVVTEITGQMEVLKEREMLMRDVNESTNSRVKWFNILAMGVVISSGVWQVMYLRRFFQAKKLI</sequence>
<evidence type="ECO:0000259" key="10">
    <source>
        <dbReference type="PROSITE" id="PS50866"/>
    </source>
</evidence>
<dbReference type="eggNOG" id="KOG1691">
    <property type="taxonomic scope" value="Eukaryota"/>
</dbReference>
<dbReference type="STRING" id="645134.A0A0L0HQQ1"/>